<keyword evidence="5 12" id="KW-0297">G-protein coupled receptor</keyword>
<evidence type="ECO:0000259" key="14">
    <source>
        <dbReference type="PROSITE" id="PS50262"/>
    </source>
</evidence>
<dbReference type="PROSITE" id="PS50262">
    <property type="entry name" value="G_PROTEIN_RECEP_F1_2"/>
    <property type="match status" value="1"/>
</dbReference>
<evidence type="ECO:0000256" key="9">
    <source>
        <dbReference type="ARBA" id="ARBA00023180"/>
    </source>
</evidence>
<dbReference type="GO" id="GO:0004875">
    <property type="term" value="F:complement receptor activity"/>
    <property type="evidence" value="ECO:0007669"/>
    <property type="project" value="TreeGrafter"/>
</dbReference>
<evidence type="ECO:0000256" key="13">
    <source>
        <dbReference type="SAM" id="Phobius"/>
    </source>
</evidence>
<organism evidence="15 16">
    <name type="scientific">Rhinolophus ferrumequinum</name>
    <name type="common">Greater horseshoe bat</name>
    <dbReference type="NCBI Taxonomy" id="59479"/>
    <lineage>
        <taxon>Eukaryota</taxon>
        <taxon>Metazoa</taxon>
        <taxon>Chordata</taxon>
        <taxon>Craniata</taxon>
        <taxon>Vertebrata</taxon>
        <taxon>Euteleostomi</taxon>
        <taxon>Mammalia</taxon>
        <taxon>Eutheria</taxon>
        <taxon>Laurasiatheria</taxon>
        <taxon>Chiroptera</taxon>
        <taxon>Yinpterochiroptera</taxon>
        <taxon>Rhinolophoidea</taxon>
        <taxon>Rhinolophidae</taxon>
        <taxon>Rhinolophinae</taxon>
        <taxon>Rhinolophus</taxon>
    </lineage>
</organism>
<dbReference type="InterPro" id="IPR000826">
    <property type="entry name" value="Formyl_rcpt-rel"/>
</dbReference>
<dbReference type="PANTHER" id="PTHR24225:SF0">
    <property type="entry name" value="N-FORMYL PEPTIDE RECEPTOR 2"/>
    <property type="match status" value="1"/>
</dbReference>
<evidence type="ECO:0000256" key="8">
    <source>
        <dbReference type="ARBA" id="ARBA00023170"/>
    </source>
</evidence>
<feature type="transmembrane region" description="Helical" evidence="13">
    <location>
        <begin position="105"/>
        <end position="128"/>
    </location>
</feature>
<evidence type="ECO:0000313" key="16">
    <source>
        <dbReference type="Proteomes" id="UP000585614"/>
    </source>
</evidence>
<dbReference type="Proteomes" id="UP000585614">
    <property type="component" value="Unassembled WGS sequence"/>
</dbReference>
<dbReference type="PRINTS" id="PR00526">
    <property type="entry name" value="FMETLEUPHER"/>
</dbReference>
<dbReference type="GO" id="GO:0005886">
    <property type="term" value="C:plasma membrane"/>
    <property type="evidence" value="ECO:0007669"/>
    <property type="project" value="UniProtKB-SubCell"/>
</dbReference>
<keyword evidence="4 13" id="KW-1133">Transmembrane helix</keyword>
<dbReference type="PROSITE" id="PS00237">
    <property type="entry name" value="G_PROTEIN_RECEP_F1_1"/>
    <property type="match status" value="1"/>
</dbReference>
<evidence type="ECO:0000256" key="11">
    <source>
        <dbReference type="ARBA" id="ARBA00025736"/>
    </source>
</evidence>
<feature type="transmembrane region" description="Helical" evidence="13">
    <location>
        <begin position="15"/>
        <end position="35"/>
    </location>
</feature>
<evidence type="ECO:0000313" key="15">
    <source>
        <dbReference type="EMBL" id="KAF6288070.1"/>
    </source>
</evidence>
<dbReference type="PRINTS" id="PR00237">
    <property type="entry name" value="GPCRRHODOPSN"/>
</dbReference>
<dbReference type="InterPro" id="IPR017452">
    <property type="entry name" value="GPCR_Rhodpsn_7TM"/>
</dbReference>
<keyword evidence="10 12" id="KW-0807">Transducer</keyword>
<dbReference type="AlphaFoldDB" id="A0A7J7SI89"/>
<reference evidence="15 16" key="1">
    <citation type="journal article" date="2020" name="Nature">
        <title>Six reference-quality genomes reveal evolution of bat adaptations.</title>
        <authorList>
            <person name="Jebb D."/>
            <person name="Huang Z."/>
            <person name="Pippel M."/>
            <person name="Hughes G.M."/>
            <person name="Lavrichenko K."/>
            <person name="Devanna P."/>
            <person name="Winkler S."/>
            <person name="Jermiin L.S."/>
            <person name="Skirmuntt E.C."/>
            <person name="Katzourakis A."/>
            <person name="Burkitt-Gray L."/>
            <person name="Ray D.A."/>
            <person name="Sullivan K.A.M."/>
            <person name="Roscito J.G."/>
            <person name="Kirilenko B.M."/>
            <person name="Davalos L.M."/>
            <person name="Corthals A.P."/>
            <person name="Power M.L."/>
            <person name="Jones G."/>
            <person name="Ransome R.D."/>
            <person name="Dechmann D.K.N."/>
            <person name="Locatelli A.G."/>
            <person name="Puechmaille S.J."/>
            <person name="Fedrigo O."/>
            <person name="Jarvis E.D."/>
            <person name="Hiller M."/>
            <person name="Vernes S.C."/>
            <person name="Myers E.W."/>
            <person name="Teeling E.C."/>
        </authorList>
    </citation>
    <scope>NUCLEOTIDE SEQUENCE [LARGE SCALE GENOMIC DNA]</scope>
    <source>
        <strain evidence="15">MRhiFer1</strain>
        <tissue evidence="15">Lung</tissue>
    </source>
</reference>
<keyword evidence="8 12" id="KW-0675">Receptor</keyword>
<dbReference type="Pfam" id="PF00001">
    <property type="entry name" value="7tm_1"/>
    <property type="match status" value="1"/>
</dbReference>
<keyword evidence="3 12" id="KW-0812">Transmembrane</keyword>
<keyword evidence="9" id="KW-0325">Glycoprotein</keyword>
<accession>A0A7J7SI89</accession>
<comment type="subcellular location">
    <subcellularLocation>
        <location evidence="1">Cell membrane</location>
        <topology evidence="1">Multi-pass membrane protein</topology>
    </subcellularLocation>
</comment>
<gene>
    <name evidence="15" type="ORF">mRhiFer1_005354</name>
</gene>
<keyword evidence="2" id="KW-1003">Cell membrane</keyword>
<name>A0A7J7SI89_RHIFE</name>
<dbReference type="SUPFAM" id="SSF81321">
    <property type="entry name" value="Family A G protein-coupled receptor-like"/>
    <property type="match status" value="1"/>
</dbReference>
<dbReference type="GO" id="GO:0007200">
    <property type="term" value="P:phospholipase C-activating G protein-coupled receptor signaling pathway"/>
    <property type="evidence" value="ECO:0007669"/>
    <property type="project" value="TreeGrafter"/>
</dbReference>
<comment type="caution">
    <text evidence="15">The sequence shown here is derived from an EMBL/GenBank/DDBJ whole genome shotgun (WGS) entry which is preliminary data.</text>
</comment>
<protein>
    <submittedName>
        <fullName evidence="15">Formyl peptide receptor 3</fullName>
    </submittedName>
</protein>
<dbReference type="EMBL" id="JACAGC010000022">
    <property type="protein sequence ID" value="KAF6288070.1"/>
    <property type="molecule type" value="Genomic_DNA"/>
</dbReference>
<comment type="similarity">
    <text evidence="12">Belongs to the G-protein coupled receptor 1 family.</text>
</comment>
<feature type="domain" description="G-protein coupled receptors family 1 profile" evidence="14">
    <location>
        <begin position="39"/>
        <end position="125"/>
    </location>
</feature>
<sequence>METNFSSPLNGPEEMFHLSALQITSLVVLGIIFVLSIPENGLVIWVAGFWIAHTVTTLCYLNLAFINFSFIATLPFLMVSMVKREQWPFGWFLCKFVYSMRDINLFGSAFLIAFIALDRCICVLHCVWAQKHRTVRLASKVINCTLDSCTNLYLANFHLHHYNK</sequence>
<dbReference type="GO" id="GO:0004982">
    <property type="term" value="F:N-formyl peptide receptor activity"/>
    <property type="evidence" value="ECO:0007669"/>
    <property type="project" value="TreeGrafter"/>
</dbReference>
<dbReference type="PANTHER" id="PTHR24225">
    <property type="entry name" value="CHEMOTACTIC RECEPTOR"/>
    <property type="match status" value="1"/>
</dbReference>
<dbReference type="GO" id="GO:0006954">
    <property type="term" value="P:inflammatory response"/>
    <property type="evidence" value="ECO:0007669"/>
    <property type="project" value="TreeGrafter"/>
</dbReference>
<evidence type="ECO:0000256" key="2">
    <source>
        <dbReference type="ARBA" id="ARBA00022475"/>
    </source>
</evidence>
<dbReference type="GO" id="GO:0007204">
    <property type="term" value="P:positive regulation of cytosolic calcium ion concentration"/>
    <property type="evidence" value="ECO:0007669"/>
    <property type="project" value="TreeGrafter"/>
</dbReference>
<comment type="similarity">
    <text evidence="11">Belongs to the chemokine-like receptor (CMKLR) family.</text>
</comment>
<evidence type="ECO:0000256" key="3">
    <source>
        <dbReference type="ARBA" id="ARBA00022692"/>
    </source>
</evidence>
<evidence type="ECO:0000256" key="12">
    <source>
        <dbReference type="RuleBase" id="RU000688"/>
    </source>
</evidence>
<evidence type="ECO:0000256" key="5">
    <source>
        <dbReference type="ARBA" id="ARBA00023040"/>
    </source>
</evidence>
<dbReference type="Gene3D" id="1.20.1070.10">
    <property type="entry name" value="Rhodopsin 7-helix transmembrane proteins"/>
    <property type="match status" value="1"/>
</dbReference>
<evidence type="ECO:0000256" key="6">
    <source>
        <dbReference type="ARBA" id="ARBA00023136"/>
    </source>
</evidence>
<proteinExistence type="inferred from homology"/>
<evidence type="ECO:0000256" key="10">
    <source>
        <dbReference type="ARBA" id="ARBA00023224"/>
    </source>
</evidence>
<dbReference type="InterPro" id="IPR000276">
    <property type="entry name" value="GPCR_Rhodpsn"/>
</dbReference>
<evidence type="ECO:0000256" key="1">
    <source>
        <dbReference type="ARBA" id="ARBA00004651"/>
    </source>
</evidence>
<evidence type="ECO:0000256" key="4">
    <source>
        <dbReference type="ARBA" id="ARBA00022989"/>
    </source>
</evidence>
<keyword evidence="6 13" id="KW-0472">Membrane</keyword>
<evidence type="ECO:0000256" key="7">
    <source>
        <dbReference type="ARBA" id="ARBA00023157"/>
    </source>
</evidence>
<feature type="transmembrane region" description="Helical" evidence="13">
    <location>
        <begin position="42"/>
        <end position="71"/>
    </location>
</feature>
<keyword evidence="7" id="KW-1015">Disulfide bond</keyword>